<keyword evidence="9" id="KW-1185">Reference proteome</keyword>
<dbReference type="Pfam" id="PF02636">
    <property type="entry name" value="Methyltransf_28"/>
    <property type="match status" value="1"/>
</dbReference>
<gene>
    <name evidence="8" type="ORF">AK812_SmicGene7042</name>
</gene>
<dbReference type="SUPFAM" id="SSF53335">
    <property type="entry name" value="S-adenosyl-L-methionine-dependent methyltransferases"/>
    <property type="match status" value="1"/>
</dbReference>
<sequence>MCCDPLRYDGFGSSSCFPEPMGMEGFVRPKGAAGLAFAALLLGPPGSPWRFKAQCIFEGGCWDAKTRRGRLILMISPNEMVEPEVAQVRLPVPSLGLQGAVGQGTDGFMVPGFVLVVGQKLKMRGCAGLLRAITVTTVEARIPESYNPCILQARPPCKSRGASDPLASGCRTLMAFCRLVATYLSIAAAWNSAATLDNFYTFQEFYTDAQYGPDFGYYSTGRILHSEPATKEDASNLEYFNSYTTQPMSLSPFFGQLVAERLVSMWISMDRPTPFFVIEFGGGTGILARDILTHASKAHPDFYQALRRYVIGERSQALQQTQKRTCAKFVQDEKLRVDSSDARGASKMRQLLSDDAQGSPLYSVVLSNELLDEFDPVRLRLSWQAGNPPDVDRCKLCSTYREAHVLHRIEETALQAVLRSSQEAKSLADAIRWEGKSLPCGLLDTQLLQRQVLERLSSVLTSEELRRCSPMQVCCTALLLAVDALMQDDHSAIQLGKLAASDRLLHKYRQQLARTNGTILLSKARYRELRRLALEQGLEVEQEVYFALSPARLQGWRERHAKRLAAGAKIRAQVAHLYDRRWSRRGEGALVDEGFLVSMDYGADADALLWQALVHPNHEGIHIMDARQECPGLQDITMTVDFTEAAEAGRKLAQWNTRAYGPIFHLELAYDPWLRRSIANLLERAGGPRTVGLHAWYRHSGVDAWASFKILVQQRGQRGRSWSLGAPELSWPLQEDPALASSPKSCWNNDMTKPTLASLIAQDARGLGVRAGTALPVEEAFRLRLSDAHKLQEALDQQHAWQRQAYRDLHLAQLLTDYYLHFARDNAAAGFRGCTDPDSVARAGWLDEVHLLASSRRLPEMHGPEMFNRVFAAVAEGSHGNFSDTAVEPFLCTVRSMIASFCRVAANSVPNLGG</sequence>
<accession>A0A1Q9EPI3</accession>
<dbReference type="InterPro" id="IPR003788">
    <property type="entry name" value="NDUFAF7"/>
</dbReference>
<keyword evidence="5" id="KW-0808">Transferase</keyword>
<evidence type="ECO:0000256" key="5">
    <source>
        <dbReference type="ARBA" id="ARBA00022679"/>
    </source>
</evidence>
<evidence type="ECO:0000256" key="7">
    <source>
        <dbReference type="ARBA" id="ARBA00048612"/>
    </source>
</evidence>
<dbReference type="GO" id="GO:0032259">
    <property type="term" value="P:methylation"/>
    <property type="evidence" value="ECO:0007669"/>
    <property type="project" value="UniProtKB-KW"/>
</dbReference>
<keyword evidence="8" id="KW-0830">Ubiquinone</keyword>
<keyword evidence="4" id="KW-0489">Methyltransferase</keyword>
<dbReference type="OrthoDB" id="438553at2759"/>
<keyword evidence="6" id="KW-0496">Mitochondrion</keyword>
<organism evidence="8 9">
    <name type="scientific">Symbiodinium microadriaticum</name>
    <name type="common">Dinoflagellate</name>
    <name type="synonym">Zooxanthella microadriatica</name>
    <dbReference type="NCBI Taxonomy" id="2951"/>
    <lineage>
        <taxon>Eukaryota</taxon>
        <taxon>Sar</taxon>
        <taxon>Alveolata</taxon>
        <taxon>Dinophyceae</taxon>
        <taxon>Suessiales</taxon>
        <taxon>Symbiodiniaceae</taxon>
        <taxon>Symbiodinium</taxon>
    </lineage>
</organism>
<dbReference type="EMBL" id="LSRX01000098">
    <property type="protein sequence ID" value="OLQ09332.1"/>
    <property type="molecule type" value="Genomic_DNA"/>
</dbReference>
<evidence type="ECO:0000313" key="9">
    <source>
        <dbReference type="Proteomes" id="UP000186817"/>
    </source>
</evidence>
<dbReference type="PANTHER" id="PTHR12049">
    <property type="entry name" value="PROTEIN ARGININE METHYLTRANSFERASE NDUFAF7, MITOCHONDRIAL"/>
    <property type="match status" value="1"/>
</dbReference>
<evidence type="ECO:0000256" key="4">
    <source>
        <dbReference type="ARBA" id="ARBA00022603"/>
    </source>
</evidence>
<protein>
    <recommendedName>
        <fullName evidence="3">type II protein arginine methyltransferase</fullName>
        <ecNumber evidence="3">2.1.1.320</ecNumber>
    </recommendedName>
</protein>
<dbReference type="InterPro" id="IPR038375">
    <property type="entry name" value="NDUFAF7_sf"/>
</dbReference>
<evidence type="ECO:0000256" key="6">
    <source>
        <dbReference type="ARBA" id="ARBA00023128"/>
    </source>
</evidence>
<comment type="subcellular location">
    <subcellularLocation>
        <location evidence="1">Mitochondrion</location>
    </subcellularLocation>
</comment>
<dbReference type="GO" id="GO:0005739">
    <property type="term" value="C:mitochondrion"/>
    <property type="evidence" value="ECO:0007669"/>
    <property type="project" value="UniProtKB-SubCell"/>
</dbReference>
<evidence type="ECO:0000256" key="2">
    <source>
        <dbReference type="ARBA" id="ARBA00005891"/>
    </source>
</evidence>
<evidence type="ECO:0000256" key="1">
    <source>
        <dbReference type="ARBA" id="ARBA00004173"/>
    </source>
</evidence>
<proteinExistence type="inferred from homology"/>
<dbReference type="Proteomes" id="UP000186817">
    <property type="component" value="Unassembled WGS sequence"/>
</dbReference>
<dbReference type="GO" id="GO:0035243">
    <property type="term" value="F:protein-arginine omega-N symmetric methyltransferase activity"/>
    <property type="evidence" value="ECO:0007669"/>
    <property type="project" value="UniProtKB-EC"/>
</dbReference>
<reference evidence="8 9" key="1">
    <citation type="submission" date="2016-02" db="EMBL/GenBank/DDBJ databases">
        <title>Genome analysis of coral dinoflagellate symbionts highlights evolutionary adaptations to a symbiotic lifestyle.</title>
        <authorList>
            <person name="Aranda M."/>
            <person name="Li Y."/>
            <person name="Liew Y.J."/>
            <person name="Baumgarten S."/>
            <person name="Simakov O."/>
            <person name="Wilson M."/>
            <person name="Piel J."/>
            <person name="Ashoor H."/>
            <person name="Bougouffa S."/>
            <person name="Bajic V.B."/>
            <person name="Ryu T."/>
            <person name="Ravasi T."/>
            <person name="Bayer T."/>
            <person name="Micklem G."/>
            <person name="Kim H."/>
            <person name="Bhak J."/>
            <person name="Lajeunesse T.C."/>
            <person name="Voolstra C.R."/>
        </authorList>
    </citation>
    <scope>NUCLEOTIDE SEQUENCE [LARGE SCALE GENOMIC DNA]</scope>
    <source>
        <strain evidence="8 9">CCMP2467</strain>
    </source>
</reference>
<dbReference type="PANTHER" id="PTHR12049:SF7">
    <property type="entry name" value="PROTEIN ARGININE METHYLTRANSFERASE NDUFAF7, MITOCHONDRIAL"/>
    <property type="match status" value="1"/>
</dbReference>
<comment type="similarity">
    <text evidence="2">Belongs to the NDUFAF7 family.</text>
</comment>
<name>A0A1Q9EPI3_SYMMI</name>
<dbReference type="InterPro" id="IPR029063">
    <property type="entry name" value="SAM-dependent_MTases_sf"/>
</dbReference>
<dbReference type="EC" id="2.1.1.320" evidence="3"/>
<dbReference type="AlphaFoldDB" id="A0A1Q9EPI3"/>
<comment type="catalytic activity">
    <reaction evidence="7">
        <text>L-arginyl-[protein] + 2 S-adenosyl-L-methionine = N(omega),N(omega)'-dimethyl-L-arginyl-[protein] + 2 S-adenosyl-L-homocysteine + 2 H(+)</text>
        <dbReference type="Rhea" id="RHEA:48108"/>
        <dbReference type="Rhea" id="RHEA-COMP:10532"/>
        <dbReference type="Rhea" id="RHEA-COMP:11992"/>
        <dbReference type="ChEBI" id="CHEBI:15378"/>
        <dbReference type="ChEBI" id="CHEBI:29965"/>
        <dbReference type="ChEBI" id="CHEBI:57856"/>
        <dbReference type="ChEBI" id="CHEBI:59789"/>
        <dbReference type="ChEBI" id="CHEBI:88221"/>
        <dbReference type="EC" id="2.1.1.320"/>
    </reaction>
</comment>
<comment type="caution">
    <text evidence="8">The sequence shown here is derived from an EMBL/GenBank/DDBJ whole genome shotgun (WGS) entry which is preliminary data.</text>
</comment>
<evidence type="ECO:0000256" key="3">
    <source>
        <dbReference type="ARBA" id="ARBA00011935"/>
    </source>
</evidence>
<dbReference type="Gene3D" id="3.40.50.12710">
    <property type="match status" value="2"/>
</dbReference>
<evidence type="ECO:0000313" key="8">
    <source>
        <dbReference type="EMBL" id="OLQ09332.1"/>
    </source>
</evidence>